<dbReference type="InterPro" id="IPR057693">
    <property type="entry name" value="DUF7933"/>
</dbReference>
<evidence type="ECO:0000259" key="3">
    <source>
        <dbReference type="Pfam" id="PF24346"/>
    </source>
</evidence>
<sequence>MVPNTTLVSRNAQSYYSPQAPSTAVGVTECLIGTGLNVRTVTLNKPILGLTLHINNLDASYVDIVQQFPGGYRLDKVKSNVSLQLQNSGTRIRNAVPMGTATCSDDAAATNNPGCGSFRLSQNDGPVSRFTFRNTPVGAGNDGWYWSLSFHEASLTKAFTPSTVTAGATSALSITVTNPGTEGAIPLSGVSFADSLPTGLTLADSAVTTTGCGAAAVNGGEPVAGQTSVDVTDATIAAGGTCVVTVNVTSAQPGTYTNNNSNITTSVGNIVPNADATLEVVPRAALGLQKRASTPVDVNGNGITDAGDTIRYSFDLTNTGDATLSDLAVNDPKAGAVACPASVLSAGTSQTCTANEPYTVTVADVENGSVDNDATATGTSPTGQTVTSLVSSTSTPTTAPAPALSVIKTANVQQITSVGQVVTYSFVVSNAGNLTLTNPKVNEGAFTGNGELSPVECPAGVLTPGASITCTATYTVVTADLSGGGELSNTAMASATTPAGDSIISTTSTAAVDVAPPAPAPAGGLAVTGGTVAWSAAGLALMLIVAGGVIAISRRRSDSITEV</sequence>
<evidence type="ECO:0000256" key="2">
    <source>
        <dbReference type="SAM" id="Phobius"/>
    </source>
</evidence>
<dbReference type="Proteomes" id="UP000183750">
    <property type="component" value="Unassembled WGS sequence"/>
</dbReference>
<keyword evidence="2" id="KW-1133">Transmembrane helix</keyword>
<dbReference type="Pfam" id="PF25564">
    <property type="entry name" value="DUF7933"/>
    <property type="match status" value="1"/>
</dbReference>
<proteinExistence type="predicted"/>
<feature type="transmembrane region" description="Helical" evidence="2">
    <location>
        <begin position="532"/>
        <end position="552"/>
    </location>
</feature>
<organism evidence="5 6">
    <name type="scientific">Microbacterium hydrocarbonoxydans</name>
    <dbReference type="NCBI Taxonomy" id="273678"/>
    <lineage>
        <taxon>Bacteria</taxon>
        <taxon>Bacillati</taxon>
        <taxon>Actinomycetota</taxon>
        <taxon>Actinomycetes</taxon>
        <taxon>Micrococcales</taxon>
        <taxon>Microbacteriaceae</taxon>
        <taxon>Microbacterium</taxon>
    </lineage>
</organism>
<gene>
    <name evidence="5" type="ORF">SAMN04489807_0178</name>
</gene>
<dbReference type="InterPro" id="IPR055354">
    <property type="entry name" value="DUF7507"/>
</dbReference>
<feature type="compositionally biased region" description="Polar residues" evidence="1">
    <location>
        <begin position="369"/>
        <end position="384"/>
    </location>
</feature>
<protein>
    <submittedName>
        <fullName evidence="5">Conserved repeat domain-containing protein</fullName>
    </submittedName>
</protein>
<keyword evidence="6" id="KW-1185">Reference proteome</keyword>
<evidence type="ECO:0000313" key="6">
    <source>
        <dbReference type="Proteomes" id="UP000183750"/>
    </source>
</evidence>
<evidence type="ECO:0000313" key="5">
    <source>
        <dbReference type="EMBL" id="SEB36486.1"/>
    </source>
</evidence>
<evidence type="ECO:0000259" key="4">
    <source>
        <dbReference type="Pfam" id="PF25564"/>
    </source>
</evidence>
<dbReference type="Pfam" id="PF24346">
    <property type="entry name" value="DUF7507"/>
    <property type="match status" value="2"/>
</dbReference>
<feature type="region of interest" description="Disordered" evidence="1">
    <location>
        <begin position="369"/>
        <end position="398"/>
    </location>
</feature>
<name>A0A1H4IS63_9MICO</name>
<dbReference type="EMBL" id="FNSQ01000005">
    <property type="protein sequence ID" value="SEB36486.1"/>
    <property type="molecule type" value="Genomic_DNA"/>
</dbReference>
<accession>A0A1H4IS63</accession>
<feature type="domain" description="DUF7933" evidence="4">
    <location>
        <begin position="154"/>
        <end position="280"/>
    </location>
</feature>
<feature type="compositionally biased region" description="Low complexity" evidence="1">
    <location>
        <begin position="385"/>
        <end position="398"/>
    </location>
</feature>
<evidence type="ECO:0000256" key="1">
    <source>
        <dbReference type="SAM" id="MobiDB-lite"/>
    </source>
</evidence>
<reference evidence="6" key="1">
    <citation type="submission" date="2016-10" db="EMBL/GenBank/DDBJ databases">
        <authorList>
            <person name="Varghese N."/>
            <person name="Submissions S."/>
        </authorList>
    </citation>
    <scope>NUCLEOTIDE SEQUENCE [LARGE SCALE GENOMIC DNA]</scope>
    <source>
        <strain evidence="6">DSM 16089</strain>
    </source>
</reference>
<keyword evidence="2" id="KW-0812">Transmembrane</keyword>
<feature type="domain" description="DUF7507" evidence="3">
    <location>
        <begin position="401"/>
        <end position="503"/>
    </location>
</feature>
<dbReference type="AlphaFoldDB" id="A0A1H4IS63"/>
<keyword evidence="2" id="KW-0472">Membrane</keyword>
<feature type="domain" description="DUF7507" evidence="3">
    <location>
        <begin position="300"/>
        <end position="388"/>
    </location>
</feature>